<gene>
    <name evidence="2" type="ORF">Sradi_3831900</name>
</gene>
<feature type="domain" description="Zinc knuckle CX2CX4HX4C" evidence="1">
    <location>
        <begin position="62"/>
        <end position="104"/>
    </location>
</feature>
<dbReference type="Pfam" id="PF14392">
    <property type="entry name" value="zf-CCHC_4"/>
    <property type="match status" value="1"/>
</dbReference>
<protein>
    <recommendedName>
        <fullName evidence="1">Zinc knuckle CX2CX4HX4C domain-containing protein</fullName>
    </recommendedName>
</protein>
<proteinExistence type="predicted"/>
<evidence type="ECO:0000259" key="1">
    <source>
        <dbReference type="Pfam" id="PF14392"/>
    </source>
</evidence>
<accession>A0AAW2Q1B0</accession>
<sequence>MDLNWCDFHVLVYKLSLNKMNLGIVTHIGNRLSKFREMDMDDTGCAWSTVLRMRVSLEVNLPMKIALQIRTMLGEAHMVTFSYERLTNFCYLYGRLGHISKFCELQFNEGFIDPGMDTPYCPWLRAPFPTHNTTTYSKTTSDAKGSASQAKGKHGGSIFSCFGAASWTGEPTTSGRVQEGQAKDVRVGPNQVRRGKKLKDNNRTDSDDAVVEGPPIKEAAWQNLTREQGGCTVIPNDIDTSDVVTSTFQEHVLDWELQVVHSGPQNQMELDLDLV</sequence>
<dbReference type="EMBL" id="JACGWJ010000016">
    <property type="protein sequence ID" value="KAL0361474.1"/>
    <property type="molecule type" value="Genomic_DNA"/>
</dbReference>
<dbReference type="AlphaFoldDB" id="A0AAW2Q1B0"/>
<name>A0AAW2Q1B0_SESRA</name>
<dbReference type="InterPro" id="IPR025836">
    <property type="entry name" value="Zn_knuckle_CX2CX4HX4C"/>
</dbReference>
<reference evidence="2" key="1">
    <citation type="submission" date="2020-06" db="EMBL/GenBank/DDBJ databases">
        <authorList>
            <person name="Li T."/>
            <person name="Hu X."/>
            <person name="Zhang T."/>
            <person name="Song X."/>
            <person name="Zhang H."/>
            <person name="Dai N."/>
            <person name="Sheng W."/>
            <person name="Hou X."/>
            <person name="Wei L."/>
        </authorList>
    </citation>
    <scope>NUCLEOTIDE SEQUENCE</scope>
    <source>
        <strain evidence="2">G02</strain>
        <tissue evidence="2">Leaf</tissue>
    </source>
</reference>
<evidence type="ECO:0000313" key="2">
    <source>
        <dbReference type="EMBL" id="KAL0361474.1"/>
    </source>
</evidence>
<comment type="caution">
    <text evidence="2">The sequence shown here is derived from an EMBL/GenBank/DDBJ whole genome shotgun (WGS) entry which is preliminary data.</text>
</comment>
<reference evidence="2" key="2">
    <citation type="journal article" date="2024" name="Plant">
        <title>Genomic evolution and insights into agronomic trait innovations of Sesamum species.</title>
        <authorList>
            <person name="Miao H."/>
            <person name="Wang L."/>
            <person name="Qu L."/>
            <person name="Liu H."/>
            <person name="Sun Y."/>
            <person name="Le M."/>
            <person name="Wang Q."/>
            <person name="Wei S."/>
            <person name="Zheng Y."/>
            <person name="Lin W."/>
            <person name="Duan Y."/>
            <person name="Cao H."/>
            <person name="Xiong S."/>
            <person name="Wang X."/>
            <person name="Wei L."/>
            <person name="Li C."/>
            <person name="Ma Q."/>
            <person name="Ju M."/>
            <person name="Zhao R."/>
            <person name="Li G."/>
            <person name="Mu C."/>
            <person name="Tian Q."/>
            <person name="Mei H."/>
            <person name="Zhang T."/>
            <person name="Gao T."/>
            <person name="Zhang H."/>
        </authorList>
    </citation>
    <scope>NUCLEOTIDE SEQUENCE</scope>
    <source>
        <strain evidence="2">G02</strain>
    </source>
</reference>
<organism evidence="2">
    <name type="scientific">Sesamum radiatum</name>
    <name type="common">Black benniseed</name>
    <dbReference type="NCBI Taxonomy" id="300843"/>
    <lineage>
        <taxon>Eukaryota</taxon>
        <taxon>Viridiplantae</taxon>
        <taxon>Streptophyta</taxon>
        <taxon>Embryophyta</taxon>
        <taxon>Tracheophyta</taxon>
        <taxon>Spermatophyta</taxon>
        <taxon>Magnoliopsida</taxon>
        <taxon>eudicotyledons</taxon>
        <taxon>Gunneridae</taxon>
        <taxon>Pentapetalae</taxon>
        <taxon>asterids</taxon>
        <taxon>lamiids</taxon>
        <taxon>Lamiales</taxon>
        <taxon>Pedaliaceae</taxon>
        <taxon>Sesamum</taxon>
    </lineage>
</organism>